<dbReference type="GeneID" id="94019631"/>
<dbReference type="AlphaFoldDB" id="A0A1H2QW45"/>
<evidence type="ECO:0000313" key="3">
    <source>
        <dbReference type="Proteomes" id="UP000183076"/>
    </source>
</evidence>
<evidence type="ECO:0000313" key="2">
    <source>
        <dbReference type="EMBL" id="SDW10874.1"/>
    </source>
</evidence>
<organism evidence="2 3">
    <name type="scientific">Sulfitobacter pontiacus</name>
    <dbReference type="NCBI Taxonomy" id="60137"/>
    <lineage>
        <taxon>Bacteria</taxon>
        <taxon>Pseudomonadati</taxon>
        <taxon>Pseudomonadota</taxon>
        <taxon>Alphaproteobacteria</taxon>
        <taxon>Rhodobacterales</taxon>
        <taxon>Roseobacteraceae</taxon>
        <taxon>Sulfitobacter</taxon>
    </lineage>
</organism>
<dbReference type="EMBL" id="FNNB01000001">
    <property type="protein sequence ID" value="SDW10874.1"/>
    <property type="molecule type" value="Genomic_DNA"/>
</dbReference>
<dbReference type="Proteomes" id="UP000183076">
    <property type="component" value="Unassembled WGS sequence"/>
</dbReference>
<keyword evidence="1" id="KW-0732">Signal</keyword>
<reference evidence="3" key="1">
    <citation type="submission" date="2016-10" db="EMBL/GenBank/DDBJ databases">
        <authorList>
            <person name="Varghese N."/>
            <person name="Submissions S."/>
        </authorList>
    </citation>
    <scope>NUCLEOTIDE SEQUENCE [LARGE SCALE GENOMIC DNA]</scope>
    <source>
        <strain evidence="3">DSM 10014</strain>
    </source>
</reference>
<evidence type="ECO:0000256" key="1">
    <source>
        <dbReference type="SAM" id="SignalP"/>
    </source>
</evidence>
<sequence length="136" mass="14447">MKRLALAAILSAAPLAAFAQSFTAVNELQVIPLSDASFEVIEDHGEGARGMWCAAAEFAEERLGTPSAAEIYVKSPRGPSISGVGRTGVVFTLNDAELSEPAFKSYSVSVRNAGQALPVGHAIQFCKDYILELKDF</sequence>
<accession>A0A1H2QW45</accession>
<feature type="chain" id="PRO_5010245420" evidence="1">
    <location>
        <begin position="20"/>
        <end position="136"/>
    </location>
</feature>
<gene>
    <name evidence="2" type="ORF">SAMN04488041_101312</name>
</gene>
<feature type="signal peptide" evidence="1">
    <location>
        <begin position="1"/>
        <end position="19"/>
    </location>
</feature>
<protein>
    <submittedName>
        <fullName evidence="2">Uncharacterized protein</fullName>
    </submittedName>
</protein>
<dbReference type="STRING" id="60137.SAMN04488041_101312"/>
<dbReference type="RefSeq" id="WP_074634575.1">
    <property type="nucleotide sequence ID" value="NZ_CP160849.1"/>
</dbReference>
<proteinExistence type="predicted"/>
<name>A0A1H2QW45_9RHOB</name>